<dbReference type="SUPFAM" id="SSF56219">
    <property type="entry name" value="DNase I-like"/>
    <property type="match status" value="1"/>
</dbReference>
<evidence type="ECO:0000313" key="6">
    <source>
        <dbReference type="Proteomes" id="UP000198382"/>
    </source>
</evidence>
<protein>
    <submittedName>
        <fullName evidence="5">Endonuclease</fullName>
    </submittedName>
</protein>
<dbReference type="SMART" id="SM00476">
    <property type="entry name" value="DNaseIc"/>
    <property type="match status" value="1"/>
</dbReference>
<sequence>MKNILSFVLLFLSILSFSQTKVLSWNLENFGKSKSTVELNFIANTILNYDIIAIQEVVAGYGGAQAVAELNRILNTKGSKWDYIISDPTSGNSYKTERYVFIWKTKNVKLKGNPWLERKYHLEIDREPYFATFEIDKKAITLVNFHAITKNKQPETEIKYFKFLPAEYPDLNLVFLGDFNCPQSHSVFNPLKKAGYFSILKNQKTSLKKNCKNNNCLASEFDNIFYRGDTLNYKNSGVIPFYNTFISLQEARKISDHIPIWFEFTLR</sequence>
<dbReference type="Gene3D" id="3.60.10.10">
    <property type="entry name" value="Endonuclease/exonuclease/phosphatase"/>
    <property type="match status" value="1"/>
</dbReference>
<feature type="domain" description="Endonuclease/exonuclease/phosphatase" evidence="4">
    <location>
        <begin position="23"/>
        <end position="257"/>
    </location>
</feature>
<dbReference type="InterPro" id="IPR005135">
    <property type="entry name" value="Endo/exonuclease/phosphatase"/>
</dbReference>
<evidence type="ECO:0000313" key="5">
    <source>
        <dbReference type="EMBL" id="OXA77357.1"/>
    </source>
</evidence>
<proteinExistence type="inferred from homology"/>
<evidence type="ECO:0000259" key="4">
    <source>
        <dbReference type="Pfam" id="PF03372"/>
    </source>
</evidence>
<dbReference type="PANTHER" id="PTHR11371">
    <property type="entry name" value="DEOXYRIBONUCLEASE"/>
    <property type="match status" value="1"/>
</dbReference>
<comment type="similarity">
    <text evidence="1">Belongs to the DNase I family.</text>
</comment>
<dbReference type="GO" id="GO:0004519">
    <property type="term" value="F:endonuclease activity"/>
    <property type="evidence" value="ECO:0007669"/>
    <property type="project" value="UniProtKB-KW"/>
</dbReference>
<dbReference type="CDD" id="cd10283">
    <property type="entry name" value="MnuA_DNase1-like"/>
    <property type="match status" value="1"/>
</dbReference>
<dbReference type="InterPro" id="IPR016202">
    <property type="entry name" value="DNase_I"/>
</dbReference>
<accession>A0ABX4BN58</accession>
<gene>
    <name evidence="5" type="ORF">B0A65_17045</name>
</gene>
<dbReference type="EMBL" id="MUGV01000029">
    <property type="protein sequence ID" value="OXA77357.1"/>
    <property type="molecule type" value="Genomic_DNA"/>
</dbReference>
<keyword evidence="6" id="KW-1185">Reference proteome</keyword>
<evidence type="ECO:0000256" key="3">
    <source>
        <dbReference type="ARBA" id="ARBA00022801"/>
    </source>
</evidence>
<dbReference type="Proteomes" id="UP000198382">
    <property type="component" value="Unassembled WGS sequence"/>
</dbReference>
<dbReference type="Pfam" id="PF03372">
    <property type="entry name" value="Exo_endo_phos"/>
    <property type="match status" value="1"/>
</dbReference>
<evidence type="ECO:0000256" key="1">
    <source>
        <dbReference type="ARBA" id="ARBA00007359"/>
    </source>
</evidence>
<keyword evidence="3" id="KW-0378">Hydrolase</keyword>
<keyword evidence="5" id="KW-0255">Endonuclease</keyword>
<dbReference type="PANTHER" id="PTHR11371:SF31">
    <property type="entry name" value="EXTRACELLULAR NUCLEASE"/>
    <property type="match status" value="1"/>
</dbReference>
<dbReference type="RefSeq" id="WP_074659661.1">
    <property type="nucleotide sequence ID" value="NZ_MUGV01000029.1"/>
</dbReference>
<comment type="caution">
    <text evidence="5">The sequence shown here is derived from an EMBL/GenBank/DDBJ whole genome shotgun (WGS) entry which is preliminary data.</text>
</comment>
<name>A0ABX4BN58_FLAFR</name>
<keyword evidence="2" id="KW-0540">Nuclease</keyword>
<evidence type="ECO:0000256" key="2">
    <source>
        <dbReference type="ARBA" id="ARBA00022722"/>
    </source>
</evidence>
<organism evidence="5 6">
    <name type="scientific">Flavobacterium frigidimaris</name>
    <dbReference type="NCBI Taxonomy" id="262320"/>
    <lineage>
        <taxon>Bacteria</taxon>
        <taxon>Pseudomonadati</taxon>
        <taxon>Bacteroidota</taxon>
        <taxon>Flavobacteriia</taxon>
        <taxon>Flavobacteriales</taxon>
        <taxon>Flavobacteriaceae</taxon>
        <taxon>Flavobacterium</taxon>
    </lineage>
</organism>
<reference evidence="5 6" key="1">
    <citation type="submission" date="2016-11" db="EMBL/GenBank/DDBJ databases">
        <title>Whole genomes of Flavobacteriaceae.</title>
        <authorList>
            <person name="Stine C."/>
            <person name="Li C."/>
            <person name="Tadesse D."/>
        </authorList>
    </citation>
    <scope>NUCLEOTIDE SEQUENCE [LARGE SCALE GENOMIC DNA]</scope>
    <source>
        <strain evidence="5 6">DSM 15937</strain>
    </source>
</reference>
<dbReference type="InterPro" id="IPR036691">
    <property type="entry name" value="Endo/exonu/phosph_ase_sf"/>
</dbReference>